<name>A0ACB0LVP6_TRIPR</name>
<gene>
    <name evidence="1" type="ORF">MILVUS5_LOCUS36757</name>
</gene>
<evidence type="ECO:0000313" key="2">
    <source>
        <dbReference type="Proteomes" id="UP001177021"/>
    </source>
</evidence>
<accession>A0ACB0LVP6</accession>
<keyword evidence="2" id="KW-1185">Reference proteome</keyword>
<organism evidence="1 2">
    <name type="scientific">Trifolium pratense</name>
    <name type="common">Red clover</name>
    <dbReference type="NCBI Taxonomy" id="57577"/>
    <lineage>
        <taxon>Eukaryota</taxon>
        <taxon>Viridiplantae</taxon>
        <taxon>Streptophyta</taxon>
        <taxon>Embryophyta</taxon>
        <taxon>Tracheophyta</taxon>
        <taxon>Spermatophyta</taxon>
        <taxon>Magnoliopsida</taxon>
        <taxon>eudicotyledons</taxon>
        <taxon>Gunneridae</taxon>
        <taxon>Pentapetalae</taxon>
        <taxon>rosids</taxon>
        <taxon>fabids</taxon>
        <taxon>Fabales</taxon>
        <taxon>Fabaceae</taxon>
        <taxon>Papilionoideae</taxon>
        <taxon>50 kb inversion clade</taxon>
        <taxon>NPAAA clade</taxon>
        <taxon>Hologalegina</taxon>
        <taxon>IRL clade</taxon>
        <taxon>Trifolieae</taxon>
        <taxon>Trifolium</taxon>
    </lineage>
</organism>
<sequence>MSSATKVWDPAFQGAGQRLGTEIWRIENFQPVPLPKSEYGKFYMGDSYIILQTTQGKGGAYYYDLHFWIGKDTSQDEAGTAAIKAVELDAALGGRAVQHREIQGHESDNFLSYFRPCIVPLEGGVASGFRKPEEEEFETRLYVCRGKRVVRMRQVPFARSSLNHDDVFILDTQNKIYQFNGANSNIQERAMALEVVQFLKEEYHEGTCDVAIVDDGKLDTESDSGEFWVLFGGFAPIAKKVIGEDDIIPEAISAQLYSIIDGEVKSEEGELSKSLLENNKCYLLDCGAEVYIWCGRVTQVEERKAACQAAEEFLSSQNRPKSTKITRITQGHETRSFKSNFDSWSSGSAGTVAEDGRGKVSALLKQQGIGVKGMAKGTPVNEDLPHLLEAGGKMEVWRIDGSDKTSLPNEDIGKFHSGDCYIVMYTYHSGERKEDYFLCCWFGKDSIEEDQTTAIQLTNTMSNSLKGRPVQGRIYEGKESPQFVALFQPMVVLKGGLSTGYKNLITDKDLSDETYTEKSIALIRISGTSIHNNKAVQVDAVPSSLNSTECFVLQTSSTIFIWHGNQGSFEQQHQAEKVAEFLRPGVTLKHAKEGTENSAFWLALGGEKQSYTSKKVINEVVRDPHLFTLSFYKGKLHVEEIYNFSQDDLLTEDIHVLDTHAEVFLWLGQCVDPKDKQDAFEIGQKYIDMTASLEGLSPRVPLYKVTEGNEPFFFTTYFSWDWDYTRAKILGNSFQKKASIFFATGHALEDKSNGPSGGEPRQRAEALAALTSAFNSASEKTSLSQERLNELIQGGPRQRAEALAALNSAFNSSSTTKKVTPRPSAKGQGSQRAAAVAALSSVLTAENKQSPDASPRASRSPIPESSLSESGIDEAGSEIDEAESEHENVEDGNNDQSSQLTFSYDQLKTTSGNDVSGIDHKRREAYLSDEEFQTVFGMVKEDFYKLPRWKQEMLKKKLELF</sequence>
<comment type="caution">
    <text evidence="1">The sequence shown here is derived from an EMBL/GenBank/DDBJ whole genome shotgun (WGS) entry which is preliminary data.</text>
</comment>
<dbReference type="EMBL" id="CASHSV030000716">
    <property type="protein sequence ID" value="CAJ2673256.1"/>
    <property type="molecule type" value="Genomic_DNA"/>
</dbReference>
<evidence type="ECO:0000313" key="1">
    <source>
        <dbReference type="EMBL" id="CAJ2673256.1"/>
    </source>
</evidence>
<protein>
    <submittedName>
        <fullName evidence="1">Uncharacterized protein</fullName>
    </submittedName>
</protein>
<proteinExistence type="predicted"/>
<dbReference type="Proteomes" id="UP001177021">
    <property type="component" value="Unassembled WGS sequence"/>
</dbReference>
<reference evidence="1" key="1">
    <citation type="submission" date="2023-10" db="EMBL/GenBank/DDBJ databases">
        <authorList>
            <person name="Rodriguez Cubillos JULIANA M."/>
            <person name="De Vega J."/>
        </authorList>
    </citation>
    <scope>NUCLEOTIDE SEQUENCE</scope>
</reference>